<dbReference type="Gene3D" id="3.40.1190.20">
    <property type="match status" value="1"/>
</dbReference>
<accession>A0ABS7SXB4</accession>
<name>A0ABS7SXB4_9FIRM</name>
<evidence type="ECO:0000256" key="3">
    <source>
        <dbReference type="ARBA" id="ARBA00022777"/>
    </source>
</evidence>
<dbReference type="GO" id="GO:0016301">
    <property type="term" value="F:kinase activity"/>
    <property type="evidence" value="ECO:0007669"/>
    <property type="project" value="UniProtKB-KW"/>
</dbReference>
<dbReference type="Proteomes" id="UP000734271">
    <property type="component" value="Unassembled WGS sequence"/>
</dbReference>
<dbReference type="InterPro" id="IPR011611">
    <property type="entry name" value="PfkB_dom"/>
</dbReference>
<gene>
    <name evidence="5" type="ORF">K8P03_02540</name>
</gene>
<evidence type="ECO:0000313" key="5">
    <source>
        <dbReference type="EMBL" id="MBZ2386179.1"/>
    </source>
</evidence>
<feature type="domain" description="Carbohydrate kinase PfkB" evidence="4">
    <location>
        <begin position="3"/>
        <end position="194"/>
    </location>
</feature>
<organism evidence="5 6">
    <name type="scientific">Anaerococcus murdochii</name>
    <dbReference type="NCBI Taxonomy" id="411577"/>
    <lineage>
        <taxon>Bacteria</taxon>
        <taxon>Bacillati</taxon>
        <taxon>Bacillota</taxon>
        <taxon>Tissierellia</taxon>
        <taxon>Tissierellales</taxon>
        <taxon>Peptoniphilaceae</taxon>
        <taxon>Anaerococcus</taxon>
    </lineage>
</organism>
<dbReference type="InterPro" id="IPR029056">
    <property type="entry name" value="Ribokinase-like"/>
</dbReference>
<dbReference type="Pfam" id="PF00294">
    <property type="entry name" value="PfkB"/>
    <property type="match status" value="2"/>
</dbReference>
<dbReference type="InterPro" id="IPR052700">
    <property type="entry name" value="Carb_kinase_PfkB-like"/>
</dbReference>
<keyword evidence="2" id="KW-0808">Transferase</keyword>
<feature type="domain" description="Carbohydrate kinase PfkB" evidence="4">
    <location>
        <begin position="257"/>
        <end position="304"/>
    </location>
</feature>
<sequence>MKDKIVCMGELVLRLSPPGFERLVQAESFRPIYGGSEANVAIALANLGQKVKYITRLPDNEIGYAGLNNLRNYGIDMDYTALGGDRIGIYFAENGIGLRASKVIYDRKHSAMSQARYFEYDWQAIFEDAKIFFLSGITAALSEEGRELTTYAIKRAKEFGVKVIFDLNYRANLWPLEEAAAFYKTILNDVDILIGVLPTLHSSFKGVFDNVSLANMLIDLYKKYDLEYAISTIRTSYSASRNSLSAGAYCGDEYIKTRAYEFDIVDRIGGGDAFAAGLINSLFKGNDIYDALEFGVALSTLKHTMEGDFAIFTERQVRSLISGNRRMMFH</sequence>
<evidence type="ECO:0000256" key="2">
    <source>
        <dbReference type="ARBA" id="ARBA00022679"/>
    </source>
</evidence>
<evidence type="ECO:0000313" key="6">
    <source>
        <dbReference type="Proteomes" id="UP000734271"/>
    </source>
</evidence>
<keyword evidence="6" id="KW-1185">Reference proteome</keyword>
<keyword evidence="3 5" id="KW-0418">Kinase</keyword>
<dbReference type="PANTHER" id="PTHR43320:SF2">
    <property type="entry name" value="2-DEHYDRO-3-DEOXYGLUCONOKINASE_2-DEHYDRO-3-DEOXYGALACTONOKINASE"/>
    <property type="match status" value="1"/>
</dbReference>
<dbReference type="CDD" id="cd01166">
    <property type="entry name" value="KdgK"/>
    <property type="match status" value="1"/>
</dbReference>
<proteinExistence type="inferred from homology"/>
<dbReference type="PANTHER" id="PTHR43320">
    <property type="entry name" value="SUGAR KINASE"/>
    <property type="match status" value="1"/>
</dbReference>
<comment type="similarity">
    <text evidence="1">Belongs to the carbohydrate kinase PfkB family.</text>
</comment>
<dbReference type="EMBL" id="JAIPME010000002">
    <property type="protein sequence ID" value="MBZ2386179.1"/>
    <property type="molecule type" value="Genomic_DNA"/>
</dbReference>
<evidence type="ECO:0000259" key="4">
    <source>
        <dbReference type="Pfam" id="PF00294"/>
    </source>
</evidence>
<dbReference type="SUPFAM" id="SSF53613">
    <property type="entry name" value="Ribokinase-like"/>
    <property type="match status" value="1"/>
</dbReference>
<dbReference type="RefSeq" id="WP_223418080.1">
    <property type="nucleotide sequence ID" value="NZ_JAIPME010000002.1"/>
</dbReference>
<comment type="caution">
    <text evidence="5">The sequence shown here is derived from an EMBL/GenBank/DDBJ whole genome shotgun (WGS) entry which is preliminary data.</text>
</comment>
<reference evidence="5 6" key="1">
    <citation type="submission" date="2021-08" db="EMBL/GenBank/DDBJ databases">
        <title>FDA dAtabase for Regulatory Grade micrObial Sequences (FDA-ARGOS): Supporting development and validation of Infectious Disease Dx tests.</title>
        <authorList>
            <person name="Sproer C."/>
            <person name="Gronow S."/>
            <person name="Severitt S."/>
            <person name="Schroder I."/>
            <person name="Tallon L."/>
            <person name="Sadzewicz L."/>
            <person name="Zhao X."/>
            <person name="Boylan J."/>
            <person name="Ott S."/>
            <person name="Bowen H."/>
            <person name="Vavikolanu K."/>
            <person name="Hazen T."/>
            <person name="Aluvathingal J."/>
            <person name="Nadendla S."/>
            <person name="Lowell S."/>
            <person name="Myers T."/>
            <person name="Yan Y."/>
            <person name="Sichtig H."/>
        </authorList>
    </citation>
    <scope>NUCLEOTIDE SEQUENCE [LARGE SCALE GENOMIC DNA]</scope>
    <source>
        <strain evidence="5 6">FDAARGOS_1460</strain>
    </source>
</reference>
<evidence type="ECO:0000256" key="1">
    <source>
        <dbReference type="ARBA" id="ARBA00010688"/>
    </source>
</evidence>
<protein>
    <submittedName>
        <fullName evidence="5">Sugar kinase</fullName>
    </submittedName>
</protein>